<protein>
    <submittedName>
        <fullName evidence="2">Uncharacterized protein</fullName>
    </submittedName>
</protein>
<evidence type="ECO:0000256" key="1">
    <source>
        <dbReference type="SAM" id="SignalP"/>
    </source>
</evidence>
<comment type="caution">
    <text evidence="2">The sequence shown here is derived from an EMBL/GenBank/DDBJ whole genome shotgun (WGS) entry which is preliminary data.</text>
</comment>
<feature type="signal peptide" evidence="1">
    <location>
        <begin position="1"/>
        <end position="20"/>
    </location>
</feature>
<evidence type="ECO:0000313" key="3">
    <source>
        <dbReference type="Proteomes" id="UP000580250"/>
    </source>
</evidence>
<evidence type="ECO:0000313" key="2">
    <source>
        <dbReference type="EMBL" id="CAD2135930.1"/>
    </source>
</evidence>
<reference evidence="2 3" key="1">
    <citation type="submission" date="2020-08" db="EMBL/GenBank/DDBJ databases">
        <authorList>
            <person name="Koutsovoulos G."/>
            <person name="Danchin GJ E."/>
        </authorList>
    </citation>
    <scope>NUCLEOTIDE SEQUENCE [LARGE SCALE GENOMIC DNA]</scope>
</reference>
<dbReference type="Proteomes" id="UP000580250">
    <property type="component" value="Unassembled WGS sequence"/>
</dbReference>
<gene>
    <name evidence="2" type="ORF">MENT_LOCUS4899</name>
</gene>
<proteinExistence type="predicted"/>
<sequence length="88" mass="10131">MNWLYFSLFFCLFGIKNSFGYFIHIDANEELCFFDRVVSGTKMGSNPENGLAFWGQTDRTTAILILSSCPWFSCHWAALPWKSRFGSV</sequence>
<accession>A0A6V7TX44</accession>
<dbReference type="EMBL" id="CAJEWN010000017">
    <property type="protein sequence ID" value="CAD2135930.1"/>
    <property type="molecule type" value="Genomic_DNA"/>
</dbReference>
<organism evidence="2 3">
    <name type="scientific">Meloidogyne enterolobii</name>
    <name type="common">Root-knot nematode worm</name>
    <name type="synonym">Meloidogyne mayaguensis</name>
    <dbReference type="NCBI Taxonomy" id="390850"/>
    <lineage>
        <taxon>Eukaryota</taxon>
        <taxon>Metazoa</taxon>
        <taxon>Ecdysozoa</taxon>
        <taxon>Nematoda</taxon>
        <taxon>Chromadorea</taxon>
        <taxon>Rhabditida</taxon>
        <taxon>Tylenchina</taxon>
        <taxon>Tylenchomorpha</taxon>
        <taxon>Tylenchoidea</taxon>
        <taxon>Meloidogynidae</taxon>
        <taxon>Meloidogyninae</taxon>
        <taxon>Meloidogyne</taxon>
    </lineage>
</organism>
<keyword evidence="1" id="KW-0732">Signal</keyword>
<name>A0A6V7TX44_MELEN</name>
<dbReference type="AlphaFoldDB" id="A0A6V7TX44"/>
<feature type="chain" id="PRO_5027694142" evidence="1">
    <location>
        <begin position="21"/>
        <end position="88"/>
    </location>
</feature>